<keyword evidence="2" id="KW-1185">Reference proteome</keyword>
<reference evidence="1" key="1">
    <citation type="journal article" date="2023" name="G3 (Bethesda)">
        <title>Whole genome assembly and annotation of the endangered Caribbean coral Acropora cervicornis.</title>
        <authorList>
            <person name="Selwyn J.D."/>
            <person name="Vollmer S.V."/>
        </authorList>
    </citation>
    <scope>NUCLEOTIDE SEQUENCE</scope>
    <source>
        <strain evidence="1">K2</strain>
    </source>
</reference>
<dbReference type="EMBL" id="JARQWQ010000004">
    <property type="protein sequence ID" value="KAK2572239.1"/>
    <property type="molecule type" value="Genomic_DNA"/>
</dbReference>
<sequence length="123" mass="14035">MGTLFLRNKKLNLGPAVKKQATANDSPELVVVNTVNMRGEYFYPVTVPQYYQYPSYTCPPAGVIYENQQPTMMPVIPYQAVEQPCVQPSLISVPCARQDFQIAQSAISRRRKNMPPRFRPRQN</sequence>
<evidence type="ECO:0000313" key="1">
    <source>
        <dbReference type="EMBL" id="KAK2572239.1"/>
    </source>
</evidence>
<gene>
    <name evidence="1" type="ORF">P5673_002456</name>
</gene>
<name>A0AAD9VF85_ACRCE</name>
<proteinExistence type="predicted"/>
<accession>A0AAD9VF85</accession>
<reference evidence="1" key="2">
    <citation type="journal article" date="2023" name="Science">
        <title>Genomic signatures of disease resistance in endangered staghorn corals.</title>
        <authorList>
            <person name="Vollmer S.V."/>
            <person name="Selwyn J.D."/>
            <person name="Despard B.A."/>
            <person name="Roesel C.L."/>
        </authorList>
    </citation>
    <scope>NUCLEOTIDE SEQUENCE</scope>
    <source>
        <strain evidence="1">K2</strain>
    </source>
</reference>
<organism evidence="1 2">
    <name type="scientific">Acropora cervicornis</name>
    <name type="common">Staghorn coral</name>
    <dbReference type="NCBI Taxonomy" id="6130"/>
    <lineage>
        <taxon>Eukaryota</taxon>
        <taxon>Metazoa</taxon>
        <taxon>Cnidaria</taxon>
        <taxon>Anthozoa</taxon>
        <taxon>Hexacorallia</taxon>
        <taxon>Scleractinia</taxon>
        <taxon>Astrocoeniina</taxon>
        <taxon>Acroporidae</taxon>
        <taxon>Acropora</taxon>
    </lineage>
</organism>
<evidence type="ECO:0000313" key="2">
    <source>
        <dbReference type="Proteomes" id="UP001249851"/>
    </source>
</evidence>
<protein>
    <submittedName>
        <fullName evidence="1">Uncharacterized protein</fullName>
    </submittedName>
</protein>
<dbReference type="Proteomes" id="UP001249851">
    <property type="component" value="Unassembled WGS sequence"/>
</dbReference>
<dbReference type="AlphaFoldDB" id="A0AAD9VF85"/>
<comment type="caution">
    <text evidence="1">The sequence shown here is derived from an EMBL/GenBank/DDBJ whole genome shotgun (WGS) entry which is preliminary data.</text>
</comment>